<dbReference type="PANTHER" id="PTHR33376">
    <property type="match status" value="1"/>
</dbReference>
<sequence length="332" mass="36355">MKKFAILAPVTLALLSVSAHAQIQNRTIRVSNGVNDTHPVATGVKAMAECAANRSDGKLKIQGFWSAALGDDVAATNALRSGTLEMVIPSSSALVGMQSALGVFDLPFLFNNEKEADAVLDGAFGRNISNKMTSLGLVNLAYWENGFRSVTNSKRPINKMEDLAGLKIRVIPNPIYLETFKALKTNPVPMPFSEVVPALETGAIDGQENPPVTIETSKMYEVQDYLSFSRHIYTPFMVMYSKKLWDRLSKEEQKIISDCAVVGRDAQRKASRTRTDEAVAALKSHGMKVNEIAPAEIAKMRAAVKPVYEQQAKTIGQTNIDQIQKVLEGLRK</sequence>
<keyword evidence="4 5" id="KW-0732">Signal</keyword>
<evidence type="ECO:0000313" key="7">
    <source>
        <dbReference type="Proteomes" id="UP000010467"/>
    </source>
</evidence>
<feature type="signal peptide" evidence="5">
    <location>
        <begin position="1"/>
        <end position="21"/>
    </location>
</feature>
<dbReference type="GO" id="GO:0030288">
    <property type="term" value="C:outer membrane-bounded periplasmic space"/>
    <property type="evidence" value="ECO:0007669"/>
    <property type="project" value="InterPro"/>
</dbReference>
<keyword evidence="7" id="KW-1185">Reference proteome</keyword>
<evidence type="ECO:0000256" key="3">
    <source>
        <dbReference type="ARBA" id="ARBA00022448"/>
    </source>
</evidence>
<dbReference type="InterPro" id="IPR038404">
    <property type="entry name" value="TRAP_DctP_sf"/>
</dbReference>
<dbReference type="AlphaFoldDB" id="L0A8H7"/>
<dbReference type="RefSeq" id="WP_015231378.1">
    <property type="nucleotide sequence ID" value="NC_019789.1"/>
</dbReference>
<protein>
    <submittedName>
        <fullName evidence="6">Tripartite ATP-independent periplasmic transporter solute receptor, DctP family</fullName>
    </submittedName>
</protein>
<proteinExistence type="inferred from homology"/>
<accession>L0A8H7</accession>
<keyword evidence="6" id="KW-0614">Plasmid</keyword>
<dbReference type="GO" id="GO:0055085">
    <property type="term" value="P:transmembrane transport"/>
    <property type="evidence" value="ECO:0007669"/>
    <property type="project" value="InterPro"/>
</dbReference>
<comment type="similarity">
    <text evidence="2">Belongs to the bacterial solute-binding protein 7 family.</text>
</comment>
<dbReference type="HOGENOM" id="CLU_036176_1_3_0"/>
<dbReference type="KEGG" id="dpd:Deipe_4103"/>
<reference evidence="7" key="1">
    <citation type="submission" date="2012-03" db="EMBL/GenBank/DDBJ databases">
        <title>Complete sequence of plasmid 1 of Deinococcus peraridilitoris DSM 19664.</title>
        <authorList>
            <person name="Lucas S."/>
            <person name="Copeland A."/>
            <person name="Lapidus A."/>
            <person name="Glavina del Rio T."/>
            <person name="Dalin E."/>
            <person name="Tice H."/>
            <person name="Bruce D."/>
            <person name="Goodwin L."/>
            <person name="Pitluck S."/>
            <person name="Peters L."/>
            <person name="Mikhailova N."/>
            <person name="Lu M."/>
            <person name="Kyrpides N."/>
            <person name="Mavromatis K."/>
            <person name="Ivanova N."/>
            <person name="Brettin T."/>
            <person name="Detter J.C."/>
            <person name="Han C."/>
            <person name="Larimer F."/>
            <person name="Land M."/>
            <person name="Hauser L."/>
            <person name="Markowitz V."/>
            <person name="Cheng J.-F."/>
            <person name="Hugenholtz P."/>
            <person name="Woyke T."/>
            <person name="Wu D."/>
            <person name="Pukall R."/>
            <person name="Steenblock K."/>
            <person name="Brambilla E."/>
            <person name="Klenk H.-P."/>
            <person name="Eisen J.A."/>
        </authorList>
    </citation>
    <scope>NUCLEOTIDE SEQUENCE [LARGE SCALE GENOMIC DNA]</scope>
    <source>
        <strain evidence="7">DSM 19664 / LMG 22246 / CIP 109416 / KR-200</strain>
        <plasmid evidence="7">Plasmid pDEIPE01</plasmid>
    </source>
</reference>
<evidence type="ECO:0000256" key="4">
    <source>
        <dbReference type="ARBA" id="ARBA00022729"/>
    </source>
</evidence>
<gene>
    <name evidence="6" type="ordered locus">Deipe_4103</name>
</gene>
<name>L0A8H7_DEIPD</name>
<dbReference type="InterPro" id="IPR018389">
    <property type="entry name" value="DctP_fam"/>
</dbReference>
<dbReference type="PIRSF" id="PIRSF006470">
    <property type="entry name" value="DctB"/>
    <property type="match status" value="1"/>
</dbReference>
<evidence type="ECO:0000256" key="2">
    <source>
        <dbReference type="ARBA" id="ARBA00009023"/>
    </source>
</evidence>
<dbReference type="PANTHER" id="PTHR33376:SF4">
    <property type="entry name" value="SIALIC ACID-BINDING PERIPLASMIC PROTEIN SIAP"/>
    <property type="match status" value="1"/>
</dbReference>
<evidence type="ECO:0000256" key="5">
    <source>
        <dbReference type="SAM" id="SignalP"/>
    </source>
</evidence>
<dbReference type="Gene3D" id="3.40.190.170">
    <property type="entry name" value="Bacterial extracellular solute-binding protein, family 7"/>
    <property type="match status" value="1"/>
</dbReference>
<dbReference type="InterPro" id="IPR004682">
    <property type="entry name" value="TRAP_DctP"/>
</dbReference>
<evidence type="ECO:0000256" key="1">
    <source>
        <dbReference type="ARBA" id="ARBA00004196"/>
    </source>
</evidence>
<keyword evidence="3" id="KW-0813">Transport</keyword>
<dbReference type="NCBIfam" id="NF037995">
    <property type="entry name" value="TRAP_S1"/>
    <property type="match status" value="1"/>
</dbReference>
<keyword evidence="6" id="KW-0675">Receptor</keyword>
<dbReference type="NCBIfam" id="TIGR00787">
    <property type="entry name" value="dctP"/>
    <property type="match status" value="1"/>
</dbReference>
<dbReference type="OrthoDB" id="89872at2"/>
<feature type="chain" id="PRO_5003939094" evidence="5">
    <location>
        <begin position="22"/>
        <end position="332"/>
    </location>
</feature>
<dbReference type="Proteomes" id="UP000010467">
    <property type="component" value="Plasmid pDEIPE01"/>
</dbReference>
<dbReference type="EMBL" id="CP003383">
    <property type="protein sequence ID" value="AFZ69477.1"/>
    <property type="molecule type" value="Genomic_DNA"/>
</dbReference>
<evidence type="ECO:0000313" key="6">
    <source>
        <dbReference type="EMBL" id="AFZ69477.1"/>
    </source>
</evidence>
<dbReference type="SUPFAM" id="SSF53850">
    <property type="entry name" value="Periplasmic binding protein-like II"/>
    <property type="match status" value="1"/>
</dbReference>
<comment type="subcellular location">
    <subcellularLocation>
        <location evidence="1">Cell envelope</location>
    </subcellularLocation>
</comment>
<dbReference type="Pfam" id="PF03480">
    <property type="entry name" value="DctP"/>
    <property type="match status" value="1"/>
</dbReference>
<geneLocation type="plasmid" evidence="6 7">
    <name>pDEIPE01</name>
</geneLocation>
<organism evidence="6 7">
    <name type="scientific">Deinococcus peraridilitoris (strain DSM 19664 / LMG 22246 / CIP 109416 / KR-200)</name>
    <dbReference type="NCBI Taxonomy" id="937777"/>
    <lineage>
        <taxon>Bacteria</taxon>
        <taxon>Thermotogati</taxon>
        <taxon>Deinococcota</taxon>
        <taxon>Deinococci</taxon>
        <taxon>Deinococcales</taxon>
        <taxon>Deinococcaceae</taxon>
        <taxon>Deinococcus</taxon>
    </lineage>
</organism>
<dbReference type="PATRIC" id="fig|937777.3.peg.4122"/>
<dbReference type="CDD" id="cd13679">
    <property type="entry name" value="PBP2_TRAP_YiaO_like"/>
    <property type="match status" value="1"/>
</dbReference>